<comment type="caution">
    <text evidence="1">The sequence shown here is derived from an EMBL/GenBank/DDBJ whole genome shotgun (WGS) entry which is preliminary data.</text>
</comment>
<organism evidence="1 2">
    <name type="scientific">Janibacter cremeus</name>
    <dbReference type="NCBI Taxonomy" id="1285192"/>
    <lineage>
        <taxon>Bacteria</taxon>
        <taxon>Bacillati</taxon>
        <taxon>Actinomycetota</taxon>
        <taxon>Actinomycetes</taxon>
        <taxon>Micrococcales</taxon>
        <taxon>Intrasporangiaceae</taxon>
        <taxon>Janibacter</taxon>
    </lineage>
</organism>
<proteinExistence type="predicted"/>
<dbReference type="RefSeq" id="WP_185992357.1">
    <property type="nucleotide sequence ID" value="NZ_JACCAE010000001.1"/>
</dbReference>
<evidence type="ECO:0000313" key="1">
    <source>
        <dbReference type="EMBL" id="NYF99696.1"/>
    </source>
</evidence>
<dbReference type="EMBL" id="JACCAE010000001">
    <property type="protein sequence ID" value="NYF99696.1"/>
    <property type="molecule type" value="Genomic_DNA"/>
</dbReference>
<gene>
    <name evidence="1" type="ORF">BJY20_003088</name>
</gene>
<dbReference type="AlphaFoldDB" id="A0A852VTM4"/>
<dbReference type="Proteomes" id="UP000554054">
    <property type="component" value="Unassembled WGS sequence"/>
</dbReference>
<accession>A0A852VTM4</accession>
<name>A0A852VTM4_9MICO</name>
<keyword evidence="2" id="KW-1185">Reference proteome</keyword>
<protein>
    <recommendedName>
        <fullName evidence="3">Tetratricopeptide repeat protein</fullName>
    </recommendedName>
</protein>
<evidence type="ECO:0008006" key="3">
    <source>
        <dbReference type="Google" id="ProtNLM"/>
    </source>
</evidence>
<sequence>MSNENIKVLRELGESRTVVSESAQVWCGYRLRTLGRTEEALGVFETLVAEGAERPALYSLQRAVTLAIDRRHRDAIAAAEELPGERRETVEFMVRAREGIYTGYPEMYERRIARAVSRRFQVELTGSWLRSKHLLGQATGNDVHRVRDEAEAAGHGGAVCKAIAVWGEMNLFDNHIGAQVEQELRENISSHDRYSALAHFLALRAWALGSEELLQLARQATLAVDHRNGAWIPVEILLEEMGHPVPSAQVQWIDSQASVRERWITLHSAVVERARTAAQA</sequence>
<evidence type="ECO:0000313" key="2">
    <source>
        <dbReference type="Proteomes" id="UP000554054"/>
    </source>
</evidence>
<reference evidence="1 2" key="1">
    <citation type="submission" date="2020-07" db="EMBL/GenBank/DDBJ databases">
        <title>Sequencing the genomes of 1000 actinobacteria strains.</title>
        <authorList>
            <person name="Klenk H.-P."/>
        </authorList>
    </citation>
    <scope>NUCLEOTIDE SEQUENCE [LARGE SCALE GENOMIC DNA]</scope>
    <source>
        <strain evidence="1 2">DSM 26154</strain>
    </source>
</reference>